<organism evidence="3 4">
    <name type="scientific">Extensimonas vulgaris</name>
    <dbReference type="NCBI Taxonomy" id="1031594"/>
    <lineage>
        <taxon>Bacteria</taxon>
        <taxon>Pseudomonadati</taxon>
        <taxon>Pseudomonadota</taxon>
        <taxon>Betaproteobacteria</taxon>
        <taxon>Burkholderiales</taxon>
        <taxon>Comamonadaceae</taxon>
        <taxon>Extensimonas</taxon>
    </lineage>
</organism>
<gene>
    <name evidence="3" type="ORF">DFR45_102490</name>
</gene>
<protein>
    <submittedName>
        <fullName evidence="3">Integrase-like protein</fullName>
    </submittedName>
</protein>
<evidence type="ECO:0000313" key="4">
    <source>
        <dbReference type="Proteomes" id="UP000252174"/>
    </source>
</evidence>
<evidence type="ECO:0000256" key="1">
    <source>
        <dbReference type="ARBA" id="ARBA00023125"/>
    </source>
</evidence>
<dbReference type="RefSeq" id="WP_114482638.1">
    <property type="nucleotide sequence ID" value="NZ_QPJU01000002.1"/>
</dbReference>
<reference evidence="3 4" key="1">
    <citation type="submission" date="2018-07" db="EMBL/GenBank/DDBJ databases">
        <title>Genomic Encyclopedia of Type Strains, Phase IV (KMG-IV): sequencing the most valuable type-strain genomes for metagenomic binning, comparative biology and taxonomic classification.</title>
        <authorList>
            <person name="Goeker M."/>
        </authorList>
    </citation>
    <scope>NUCLEOTIDE SEQUENCE [LARGE SCALE GENOMIC DNA]</scope>
    <source>
        <strain evidence="3 4">DSM 100911</strain>
    </source>
</reference>
<dbReference type="GO" id="GO:0015074">
    <property type="term" value="P:DNA integration"/>
    <property type="evidence" value="ECO:0007669"/>
    <property type="project" value="InterPro"/>
</dbReference>
<dbReference type="EMBL" id="QPJU01000002">
    <property type="protein sequence ID" value="RCX11087.1"/>
    <property type="molecule type" value="Genomic_DNA"/>
</dbReference>
<accession>A0A369AS95</accession>
<evidence type="ECO:0000313" key="3">
    <source>
        <dbReference type="EMBL" id="RCX11087.1"/>
    </source>
</evidence>
<dbReference type="Pfam" id="PF13495">
    <property type="entry name" value="Phage_int_SAM_4"/>
    <property type="match status" value="1"/>
</dbReference>
<proteinExistence type="predicted"/>
<dbReference type="OrthoDB" id="9801717at2"/>
<keyword evidence="4" id="KW-1185">Reference proteome</keyword>
<dbReference type="AlphaFoldDB" id="A0A369AS95"/>
<dbReference type="GO" id="GO:0003677">
    <property type="term" value="F:DNA binding"/>
    <property type="evidence" value="ECO:0007669"/>
    <property type="project" value="UniProtKB-KW"/>
</dbReference>
<comment type="caution">
    <text evidence="3">The sequence shown here is derived from an EMBL/GenBank/DDBJ whole genome shotgun (WGS) entry which is preliminary data.</text>
</comment>
<dbReference type="Gene3D" id="1.10.150.130">
    <property type="match status" value="1"/>
</dbReference>
<keyword evidence="1" id="KW-0238">DNA-binding</keyword>
<evidence type="ECO:0000259" key="2">
    <source>
        <dbReference type="Pfam" id="PF13495"/>
    </source>
</evidence>
<dbReference type="Proteomes" id="UP000252174">
    <property type="component" value="Unassembled WGS sequence"/>
</dbReference>
<name>A0A369AS95_9BURK</name>
<feature type="domain" description="Integrase SAM-like N-terminal" evidence="2">
    <location>
        <begin position="2"/>
        <end position="38"/>
    </location>
</feature>
<sequence>MRHPRDVGAAEGEAFLNMLANERRKAPSTHNQALNALLIAI</sequence>
<dbReference type="InterPro" id="IPR004107">
    <property type="entry name" value="Integrase_SAM-like_N"/>
</dbReference>
<dbReference type="InterPro" id="IPR010998">
    <property type="entry name" value="Integrase_recombinase_N"/>
</dbReference>